<protein>
    <submittedName>
        <fullName evidence="1">Peroxidase 7</fullName>
    </submittedName>
</protein>
<name>A0ACC0GK89_9ERIC</name>
<comment type="caution">
    <text evidence="1">The sequence shown here is derived from an EMBL/GenBank/DDBJ whole genome shotgun (WGS) entry which is preliminary data.</text>
</comment>
<evidence type="ECO:0000313" key="2">
    <source>
        <dbReference type="Proteomes" id="UP001060215"/>
    </source>
</evidence>
<organism evidence="1 2">
    <name type="scientific">Camellia lanceoleosa</name>
    <dbReference type="NCBI Taxonomy" id="1840588"/>
    <lineage>
        <taxon>Eukaryota</taxon>
        <taxon>Viridiplantae</taxon>
        <taxon>Streptophyta</taxon>
        <taxon>Embryophyta</taxon>
        <taxon>Tracheophyta</taxon>
        <taxon>Spermatophyta</taxon>
        <taxon>Magnoliopsida</taxon>
        <taxon>eudicotyledons</taxon>
        <taxon>Gunneridae</taxon>
        <taxon>Pentapetalae</taxon>
        <taxon>asterids</taxon>
        <taxon>Ericales</taxon>
        <taxon>Theaceae</taxon>
        <taxon>Camellia</taxon>
    </lineage>
</organism>
<accession>A0ACC0GK89</accession>
<keyword evidence="2" id="KW-1185">Reference proteome</keyword>
<sequence>MNSPISFLAIILVLHIVSSVSVSASYAYDPQKIDPFLKSPKMTQDILSMVDDLSFPYYDESCPGVEGIISRKVKEWVQKDSTIAPSLIRLHFHDCAIRGCDGSILLDYDGSERKANASKTLRGFEVIDDIKAEIEKKCPKTVSCADILTSAAREATVEVGGPFWMVPYGRKDGRVSHAAEAEMVPMGHEKVTDLIEFFQSKGLNVLDLVVLSGMHTIGRSTCSALQYRLYNFQGTGQPDPSINPQYLNFLRRKCRWASEYVDLDATTPKTFDIDYYKNLENNMGLLSTDQILYSDSRTFPLVTAMATQPPVFYSQMAVSMAKLGNIQDYSSEDGGEIRANCNYVNPFY</sequence>
<gene>
    <name evidence="1" type="ORF">LOK49_LG09G02719</name>
</gene>
<keyword evidence="1" id="KW-0575">Peroxidase</keyword>
<reference evidence="1 2" key="1">
    <citation type="journal article" date="2022" name="Plant J.">
        <title>Chromosome-level genome of Camellia lanceoleosa provides a valuable resource for understanding genome evolution and self-incompatibility.</title>
        <authorList>
            <person name="Gong W."/>
            <person name="Xiao S."/>
            <person name="Wang L."/>
            <person name="Liao Z."/>
            <person name="Chang Y."/>
            <person name="Mo W."/>
            <person name="Hu G."/>
            <person name="Li W."/>
            <person name="Zhao G."/>
            <person name="Zhu H."/>
            <person name="Hu X."/>
            <person name="Ji K."/>
            <person name="Xiang X."/>
            <person name="Song Q."/>
            <person name="Yuan D."/>
            <person name="Jin S."/>
            <person name="Zhang L."/>
        </authorList>
    </citation>
    <scope>NUCLEOTIDE SEQUENCE [LARGE SCALE GENOMIC DNA]</scope>
    <source>
        <strain evidence="1">SQ_2022a</strain>
    </source>
</reference>
<dbReference type="EMBL" id="CM045765">
    <property type="protein sequence ID" value="KAI8000486.1"/>
    <property type="molecule type" value="Genomic_DNA"/>
</dbReference>
<dbReference type="Proteomes" id="UP001060215">
    <property type="component" value="Chromosome 8"/>
</dbReference>
<proteinExistence type="predicted"/>
<evidence type="ECO:0000313" key="1">
    <source>
        <dbReference type="EMBL" id="KAI8000486.1"/>
    </source>
</evidence>
<keyword evidence="1" id="KW-0560">Oxidoreductase</keyword>